<sequence>MGDIILKFANDSQYEKFIQDLKKDIMSDLEKEKTQLDRSSEVFLDFSKSLRAEIHHRYHQNIRVPSHQHFYEFFRVALLNERVHISNLGMYDPEVLNEMKKDLIRVVDHYRLTKKLEVFK</sequence>
<proteinExistence type="predicted"/>
<dbReference type="Proteomes" id="UP001597561">
    <property type="component" value="Unassembled WGS sequence"/>
</dbReference>
<evidence type="ECO:0000313" key="2">
    <source>
        <dbReference type="Proteomes" id="UP001597561"/>
    </source>
</evidence>
<dbReference type="RefSeq" id="WP_204727926.1">
    <property type="nucleotide sequence ID" value="NZ_JAFBDK010000001.1"/>
</dbReference>
<comment type="caution">
    <text evidence="1">The sequence shown here is derived from an EMBL/GenBank/DDBJ whole genome shotgun (WGS) entry which is preliminary data.</text>
</comment>
<reference evidence="2" key="1">
    <citation type="journal article" date="2019" name="Int. J. Syst. Evol. Microbiol.">
        <title>The Global Catalogue of Microorganisms (GCM) 10K type strain sequencing project: providing services to taxonomists for standard genome sequencing and annotation.</title>
        <authorList>
            <consortium name="The Broad Institute Genomics Platform"/>
            <consortium name="The Broad Institute Genome Sequencing Center for Infectious Disease"/>
            <person name="Wu L."/>
            <person name="Ma J."/>
        </authorList>
    </citation>
    <scope>NUCLEOTIDE SEQUENCE [LARGE SCALE GENOMIC DNA]</scope>
    <source>
        <strain evidence="2">KCTC 13528</strain>
    </source>
</reference>
<gene>
    <name evidence="1" type="ORF">ACFS5P_05430</name>
</gene>
<protein>
    <submittedName>
        <fullName evidence="1">Uncharacterized protein</fullName>
    </submittedName>
</protein>
<dbReference type="EMBL" id="JBHUPG010000008">
    <property type="protein sequence ID" value="MFD2911308.1"/>
    <property type="molecule type" value="Genomic_DNA"/>
</dbReference>
<organism evidence="1 2">
    <name type="scientific">Jeotgalibacillus terrae</name>
    <dbReference type="NCBI Taxonomy" id="587735"/>
    <lineage>
        <taxon>Bacteria</taxon>
        <taxon>Bacillati</taxon>
        <taxon>Bacillota</taxon>
        <taxon>Bacilli</taxon>
        <taxon>Bacillales</taxon>
        <taxon>Caryophanaceae</taxon>
        <taxon>Jeotgalibacillus</taxon>
    </lineage>
</organism>
<keyword evidence="2" id="KW-1185">Reference proteome</keyword>
<evidence type="ECO:0000313" key="1">
    <source>
        <dbReference type="EMBL" id="MFD2911308.1"/>
    </source>
</evidence>
<accession>A0ABW5ZEM8</accession>
<name>A0ABW5ZEM8_9BACL</name>